<gene>
    <name evidence="3" type="primary">LOC112295851</name>
    <name evidence="2" type="ORF">PHYPA_024063</name>
</gene>
<reference evidence="2 4" key="1">
    <citation type="journal article" date="2008" name="Science">
        <title>The Physcomitrella genome reveals evolutionary insights into the conquest of land by plants.</title>
        <authorList>
            <person name="Rensing S."/>
            <person name="Lang D."/>
            <person name="Zimmer A."/>
            <person name="Terry A."/>
            <person name="Salamov A."/>
            <person name="Shapiro H."/>
            <person name="Nishiyama T."/>
            <person name="Perroud P.-F."/>
            <person name="Lindquist E."/>
            <person name="Kamisugi Y."/>
            <person name="Tanahashi T."/>
            <person name="Sakakibara K."/>
            <person name="Fujita T."/>
            <person name="Oishi K."/>
            <person name="Shin-I T."/>
            <person name="Kuroki Y."/>
            <person name="Toyoda A."/>
            <person name="Suzuki Y."/>
            <person name="Hashimoto A."/>
            <person name="Yamaguchi K."/>
            <person name="Sugano A."/>
            <person name="Kohara Y."/>
            <person name="Fujiyama A."/>
            <person name="Anterola A."/>
            <person name="Aoki S."/>
            <person name="Ashton N."/>
            <person name="Barbazuk W.B."/>
            <person name="Barker E."/>
            <person name="Bennetzen J."/>
            <person name="Bezanilla M."/>
            <person name="Blankenship R."/>
            <person name="Cho S.H."/>
            <person name="Dutcher S."/>
            <person name="Estelle M."/>
            <person name="Fawcett J.A."/>
            <person name="Gundlach H."/>
            <person name="Hanada K."/>
            <person name="Heyl A."/>
            <person name="Hicks K.A."/>
            <person name="Hugh J."/>
            <person name="Lohr M."/>
            <person name="Mayer K."/>
            <person name="Melkozernov A."/>
            <person name="Murata T."/>
            <person name="Nelson D."/>
            <person name="Pils B."/>
            <person name="Prigge M."/>
            <person name="Reiss B."/>
            <person name="Renner T."/>
            <person name="Rombauts S."/>
            <person name="Rushton P."/>
            <person name="Sanderfoot A."/>
            <person name="Schween G."/>
            <person name="Shiu S.-H."/>
            <person name="Stueber K."/>
            <person name="Theodoulou F.L."/>
            <person name="Tu H."/>
            <person name="Van de Peer Y."/>
            <person name="Verrier P.J."/>
            <person name="Waters E."/>
            <person name="Wood A."/>
            <person name="Yang L."/>
            <person name="Cove D."/>
            <person name="Cuming A."/>
            <person name="Hasebe M."/>
            <person name="Lucas S."/>
            <person name="Mishler D.B."/>
            <person name="Reski R."/>
            <person name="Grigoriev I."/>
            <person name="Quatrano R.S."/>
            <person name="Boore J.L."/>
        </authorList>
    </citation>
    <scope>NUCLEOTIDE SEQUENCE [LARGE SCALE GENOMIC DNA]</scope>
    <source>
        <strain evidence="3 4">cv. Gransden 2004</strain>
    </source>
</reference>
<evidence type="ECO:0000313" key="2">
    <source>
        <dbReference type="EMBL" id="PNR34246.1"/>
    </source>
</evidence>
<proteinExistence type="predicted"/>
<dbReference type="RefSeq" id="XP_024403622.1">
    <property type="nucleotide sequence ID" value="XM_024547854.2"/>
</dbReference>
<evidence type="ECO:0000313" key="4">
    <source>
        <dbReference type="Proteomes" id="UP000006727"/>
    </source>
</evidence>
<dbReference type="Gramene" id="Pp3c19_13100V3.2">
    <property type="protein sequence ID" value="Pp3c19_13100V3.2"/>
    <property type="gene ID" value="Pp3c19_13100"/>
</dbReference>
<dbReference type="KEGG" id="ppp:112295851"/>
<evidence type="ECO:0000313" key="3">
    <source>
        <dbReference type="EnsemblPlants" id="Pp3c19_13100V3.1"/>
    </source>
</evidence>
<dbReference type="EnsemblPlants" id="Pp3c19_13100V3.2">
    <property type="protein sequence ID" value="Pp3c19_13100V3.2"/>
    <property type="gene ID" value="Pp3c19_13100"/>
</dbReference>
<dbReference type="OMA" id="YECCITR"/>
<dbReference type="EnsemblPlants" id="Pp3c19_13100V3.1">
    <property type="protein sequence ID" value="Pp3c19_13100V3.1"/>
    <property type="gene ID" value="Pp3c19_13100"/>
</dbReference>
<dbReference type="AlphaFoldDB" id="A0A2K1IY97"/>
<dbReference type="EMBL" id="ABEU02000019">
    <property type="protein sequence ID" value="PNR34246.1"/>
    <property type="molecule type" value="Genomic_DNA"/>
</dbReference>
<feature type="compositionally biased region" description="Basic and acidic residues" evidence="1">
    <location>
        <begin position="72"/>
        <end position="86"/>
    </location>
</feature>
<sequence length="606" mass="67279">MRLLERCSLMSPCLAPRGLAGSLTILVCIGLVIDRVNFEAFSSSQKGVEWLSGAEASDPISFFSAKPSPELARPKDLTSHAPENRGSDLNSSSEFADIEAPLHIATEPAAAIVRTAPRAPEVADGSSFDGDEHANAEKNSSTTIEDGADAGDSIDWDTGWGEIDLDQIASSPIEEESGKDNVGQEEFQLVPTASTKWVYDVCLLVSTGRKPNIDRPALPYGELYRLFNAAKGAPNGTEPWSSLSERKLYVGGDFSTILCLMVSDELGPSVECSNYNKFGVKTNHCKHLVVGETKRYSPQPSWDDFRRYGFLWNTVEIVNLDVEDPARNPPILPESQWRPTIVTAFSSNKAEVGLLMLRSLGKVAAEQTEFNVSVVVYTLNRFPAIARRVLLCVINELQTVYKVPAEIRQFDFDAWPSWMHLNQTLSPNAGSGEYAWKAIIMHTVLLERGFVYWANAGDRFRSANGLTSTLRHLERKGFTSRMSGGRVKDTTHVRQLEYFGANRRPITVMPNCDTSGIGFTLDRYKQLARPWYECCITRQCIAPEGSNPMNHRQDQSALTVLAAFSRDSCEGVAFDVVKQIDHSPKHYLIGVNATQCYKDPLHLRWR</sequence>
<keyword evidence="4" id="KW-1185">Reference proteome</keyword>
<dbReference type="OrthoDB" id="5954868at2759"/>
<dbReference type="GeneID" id="112295851"/>
<protein>
    <submittedName>
        <fullName evidence="2 3">Uncharacterized protein</fullName>
    </submittedName>
</protein>
<accession>A0A2K1IY97</accession>
<dbReference type="Gramene" id="Pp3c19_13100V3.1">
    <property type="protein sequence ID" value="Pp3c19_13100V3.1"/>
    <property type="gene ID" value="Pp3c19_13100"/>
</dbReference>
<dbReference type="PANTHER" id="PTHR31389:SF9">
    <property type="match status" value="1"/>
</dbReference>
<dbReference type="Proteomes" id="UP000006727">
    <property type="component" value="Chromosome 19"/>
</dbReference>
<feature type="region of interest" description="Disordered" evidence="1">
    <location>
        <begin position="65"/>
        <end position="92"/>
    </location>
</feature>
<reference evidence="3" key="3">
    <citation type="submission" date="2020-12" db="UniProtKB">
        <authorList>
            <consortium name="EnsemblPlants"/>
        </authorList>
    </citation>
    <scope>IDENTIFICATION</scope>
</reference>
<name>A0A2K1IY97_PHYPA</name>
<dbReference type="PANTHER" id="PTHR31389">
    <property type="entry name" value="LD39211P"/>
    <property type="match status" value="1"/>
</dbReference>
<organism evidence="2">
    <name type="scientific">Physcomitrium patens</name>
    <name type="common">Spreading-leaved earth moss</name>
    <name type="synonym">Physcomitrella patens</name>
    <dbReference type="NCBI Taxonomy" id="3218"/>
    <lineage>
        <taxon>Eukaryota</taxon>
        <taxon>Viridiplantae</taxon>
        <taxon>Streptophyta</taxon>
        <taxon>Embryophyta</taxon>
        <taxon>Bryophyta</taxon>
        <taxon>Bryophytina</taxon>
        <taxon>Bryopsida</taxon>
        <taxon>Funariidae</taxon>
        <taxon>Funariales</taxon>
        <taxon>Funariaceae</taxon>
        <taxon>Physcomitrium</taxon>
    </lineage>
</organism>
<evidence type="ECO:0000256" key="1">
    <source>
        <dbReference type="SAM" id="MobiDB-lite"/>
    </source>
</evidence>
<feature type="region of interest" description="Disordered" evidence="1">
    <location>
        <begin position="120"/>
        <end position="153"/>
    </location>
</feature>
<dbReference type="PaxDb" id="3218-PP1S20_352V6.1"/>
<reference evidence="2 4" key="2">
    <citation type="journal article" date="2018" name="Plant J.">
        <title>The Physcomitrella patens chromosome-scale assembly reveals moss genome structure and evolution.</title>
        <authorList>
            <person name="Lang D."/>
            <person name="Ullrich K.K."/>
            <person name="Murat F."/>
            <person name="Fuchs J."/>
            <person name="Jenkins J."/>
            <person name="Haas F.B."/>
            <person name="Piednoel M."/>
            <person name="Gundlach H."/>
            <person name="Van Bel M."/>
            <person name="Meyberg R."/>
            <person name="Vives C."/>
            <person name="Morata J."/>
            <person name="Symeonidi A."/>
            <person name="Hiss M."/>
            <person name="Muchero W."/>
            <person name="Kamisugi Y."/>
            <person name="Saleh O."/>
            <person name="Blanc G."/>
            <person name="Decker E.L."/>
            <person name="van Gessel N."/>
            <person name="Grimwood J."/>
            <person name="Hayes R.D."/>
            <person name="Graham S.W."/>
            <person name="Gunter L.E."/>
            <person name="McDaniel S.F."/>
            <person name="Hoernstein S.N.W."/>
            <person name="Larsson A."/>
            <person name="Li F.W."/>
            <person name="Perroud P.F."/>
            <person name="Phillips J."/>
            <person name="Ranjan P."/>
            <person name="Rokshar D.S."/>
            <person name="Rothfels C.J."/>
            <person name="Schneider L."/>
            <person name="Shu S."/>
            <person name="Stevenson D.W."/>
            <person name="Thummler F."/>
            <person name="Tillich M."/>
            <person name="Villarreal Aguilar J.C."/>
            <person name="Widiez T."/>
            <person name="Wong G.K."/>
            <person name="Wymore A."/>
            <person name="Zhang Y."/>
            <person name="Zimmer A.D."/>
            <person name="Quatrano R.S."/>
            <person name="Mayer K.F.X."/>
            <person name="Goodstein D."/>
            <person name="Casacuberta J.M."/>
            <person name="Vandepoele K."/>
            <person name="Reski R."/>
            <person name="Cuming A.C."/>
            <person name="Tuskan G.A."/>
            <person name="Maumus F."/>
            <person name="Salse J."/>
            <person name="Schmutz J."/>
            <person name="Rensing S.A."/>
        </authorList>
    </citation>
    <scope>NUCLEOTIDE SEQUENCE [LARGE SCALE GENOMIC DNA]</scope>
    <source>
        <strain evidence="3 4">cv. Gransden 2004</strain>
    </source>
</reference>